<dbReference type="SUPFAM" id="SSF53850">
    <property type="entry name" value="Periplasmic binding protein-like II"/>
    <property type="match status" value="1"/>
</dbReference>
<proteinExistence type="inferred from homology"/>
<feature type="chain" id="PRO_5046872629" evidence="4">
    <location>
        <begin position="23"/>
        <end position="433"/>
    </location>
</feature>
<organism evidence="5 6">
    <name type="scientific">Paenibacillus residui</name>
    <dbReference type="NCBI Taxonomy" id="629724"/>
    <lineage>
        <taxon>Bacteria</taxon>
        <taxon>Bacillati</taxon>
        <taxon>Bacillota</taxon>
        <taxon>Bacilli</taxon>
        <taxon>Bacillales</taxon>
        <taxon>Paenibacillaceae</taxon>
        <taxon>Paenibacillus</taxon>
    </lineage>
</organism>
<dbReference type="CDD" id="cd13585">
    <property type="entry name" value="PBP2_TMBP_like"/>
    <property type="match status" value="1"/>
</dbReference>
<accession>A0ABW3DGA7</accession>
<dbReference type="Pfam" id="PF01547">
    <property type="entry name" value="SBP_bac_1"/>
    <property type="match status" value="1"/>
</dbReference>
<dbReference type="PROSITE" id="PS51257">
    <property type="entry name" value="PROKAR_LIPOPROTEIN"/>
    <property type="match status" value="1"/>
</dbReference>
<gene>
    <name evidence="5" type="ORF">ACFQ03_24705</name>
</gene>
<keyword evidence="2" id="KW-0813">Transport</keyword>
<sequence length="433" mass="48180">MKSPFRVMKMSMAAVMSVSLLGACSQSGGSEGSSSEEKVELVFQHIGGTVPAQVTLLDEMAKEFSSQNPGVTVKIVNVGWGEAYSMFQRQLTVGQAPDLVMLNGQWASEYQRLGAFAPVNDYVSQEMLNQFLESGFDSVKGEDGKYYGVPWDGSVWGFFYRTDLFEEAGLDPNNPPETWEELLEYAQKLTKGDQYGLAFPAAGWEPDDYVLPFFWQAGNDVIVREGNFWRPTINNESGLAVAKYIYDLSNTYNVMPKTVTGMDWEATMNSFISGNTAMMFNGMWASGSLKANPNLDGKWATAPSPAGPAGKAVLGYPNTLSITEQSKHKEIAGKFLEFIFTGEKPTYYDKFAEVTSVVGWTKDFATTEFAQDPIMKPFVDQVSISRNRPLAPKYEEFRQLHFNAAIQKLIQGQLTPEQFVSDMHTRLEELMGK</sequence>
<protein>
    <submittedName>
        <fullName evidence="5">ABC transporter substrate-binding protein</fullName>
    </submittedName>
</protein>
<dbReference type="Proteomes" id="UP001597120">
    <property type="component" value="Unassembled WGS sequence"/>
</dbReference>
<evidence type="ECO:0000256" key="1">
    <source>
        <dbReference type="ARBA" id="ARBA00008520"/>
    </source>
</evidence>
<reference evidence="6" key="1">
    <citation type="journal article" date="2019" name="Int. J. Syst. Evol. Microbiol.">
        <title>The Global Catalogue of Microorganisms (GCM) 10K type strain sequencing project: providing services to taxonomists for standard genome sequencing and annotation.</title>
        <authorList>
            <consortium name="The Broad Institute Genomics Platform"/>
            <consortium name="The Broad Institute Genome Sequencing Center for Infectious Disease"/>
            <person name="Wu L."/>
            <person name="Ma J."/>
        </authorList>
    </citation>
    <scope>NUCLEOTIDE SEQUENCE [LARGE SCALE GENOMIC DNA]</scope>
    <source>
        <strain evidence="6">CCUG 57263</strain>
    </source>
</reference>
<evidence type="ECO:0000256" key="4">
    <source>
        <dbReference type="SAM" id="SignalP"/>
    </source>
</evidence>
<dbReference type="Gene3D" id="3.40.190.10">
    <property type="entry name" value="Periplasmic binding protein-like II"/>
    <property type="match status" value="1"/>
</dbReference>
<dbReference type="RefSeq" id="WP_379291656.1">
    <property type="nucleotide sequence ID" value="NZ_JBHTIU010000106.1"/>
</dbReference>
<keyword evidence="3 4" id="KW-0732">Signal</keyword>
<comment type="caution">
    <text evidence="5">The sequence shown here is derived from an EMBL/GenBank/DDBJ whole genome shotgun (WGS) entry which is preliminary data.</text>
</comment>
<feature type="signal peptide" evidence="4">
    <location>
        <begin position="1"/>
        <end position="22"/>
    </location>
</feature>
<evidence type="ECO:0000313" key="5">
    <source>
        <dbReference type="EMBL" id="MFD0872326.1"/>
    </source>
</evidence>
<dbReference type="EMBL" id="JBHTIU010000106">
    <property type="protein sequence ID" value="MFD0872326.1"/>
    <property type="molecule type" value="Genomic_DNA"/>
</dbReference>
<dbReference type="PANTHER" id="PTHR30061">
    <property type="entry name" value="MALTOSE-BINDING PERIPLASMIC PROTEIN"/>
    <property type="match status" value="1"/>
</dbReference>
<dbReference type="InterPro" id="IPR006059">
    <property type="entry name" value="SBP"/>
</dbReference>
<dbReference type="PANTHER" id="PTHR30061:SF50">
    <property type="entry name" value="MALTOSE_MALTODEXTRIN-BINDING PERIPLASMIC PROTEIN"/>
    <property type="match status" value="1"/>
</dbReference>
<comment type="similarity">
    <text evidence="1">Belongs to the bacterial solute-binding protein 1 family.</text>
</comment>
<evidence type="ECO:0000313" key="6">
    <source>
        <dbReference type="Proteomes" id="UP001597120"/>
    </source>
</evidence>
<name>A0ABW3DGA7_9BACL</name>
<evidence type="ECO:0000256" key="3">
    <source>
        <dbReference type="ARBA" id="ARBA00022729"/>
    </source>
</evidence>
<keyword evidence="6" id="KW-1185">Reference proteome</keyword>
<evidence type="ECO:0000256" key="2">
    <source>
        <dbReference type="ARBA" id="ARBA00022448"/>
    </source>
</evidence>